<proteinExistence type="predicted"/>
<reference evidence="1 2" key="1">
    <citation type="submission" date="2016-09" db="EMBL/GenBank/DDBJ databases">
        <authorList>
            <person name="Capua I."/>
            <person name="De Benedictis P."/>
            <person name="Joannis T."/>
            <person name="Lombin L.H."/>
            <person name="Cattoli G."/>
        </authorList>
    </citation>
    <scope>NUCLEOTIDE SEQUENCE [LARGE SCALE GENOMIC DNA]</scope>
    <source>
        <strain evidence="1 2">IMI 309357</strain>
    </source>
</reference>
<organism evidence="1 2">
    <name type="scientific">Colletotrichum orchidophilum</name>
    <dbReference type="NCBI Taxonomy" id="1209926"/>
    <lineage>
        <taxon>Eukaryota</taxon>
        <taxon>Fungi</taxon>
        <taxon>Dikarya</taxon>
        <taxon>Ascomycota</taxon>
        <taxon>Pezizomycotina</taxon>
        <taxon>Sordariomycetes</taxon>
        <taxon>Hypocreomycetidae</taxon>
        <taxon>Glomerellales</taxon>
        <taxon>Glomerellaceae</taxon>
        <taxon>Colletotrichum</taxon>
    </lineage>
</organism>
<dbReference type="GeneID" id="34557734"/>
<gene>
    <name evidence="1" type="ORF">CORC01_04577</name>
</gene>
<comment type="caution">
    <text evidence="1">The sequence shown here is derived from an EMBL/GenBank/DDBJ whole genome shotgun (WGS) entry which is preliminary data.</text>
</comment>
<dbReference type="Proteomes" id="UP000176998">
    <property type="component" value="Unassembled WGS sequence"/>
</dbReference>
<keyword evidence="2" id="KW-1185">Reference proteome</keyword>
<dbReference type="AlphaFoldDB" id="A0A1G4BFK6"/>
<dbReference type="RefSeq" id="XP_022477313.1">
    <property type="nucleotide sequence ID" value="XM_022616224.1"/>
</dbReference>
<evidence type="ECO:0000313" key="1">
    <source>
        <dbReference type="EMBL" id="OHF00169.1"/>
    </source>
</evidence>
<name>A0A1G4BFK6_9PEZI</name>
<dbReference type="EMBL" id="MJBS01000030">
    <property type="protein sequence ID" value="OHF00169.1"/>
    <property type="molecule type" value="Genomic_DNA"/>
</dbReference>
<sequence>MPLTAKPSCRLCSPTHLHLTNRASRGRYFPSQVPCSGDSDNLSDGATFIGPGPVRVGLSLDQIPSSNRTGASFFLRTQRGAAWCCSVAGSPTSLSGFDASRNRITLGGQ</sequence>
<evidence type="ECO:0000313" key="2">
    <source>
        <dbReference type="Proteomes" id="UP000176998"/>
    </source>
</evidence>
<protein>
    <submittedName>
        <fullName evidence="1">Uncharacterized protein</fullName>
    </submittedName>
</protein>
<dbReference type="OrthoDB" id="10550519at2759"/>
<accession>A0A1G4BFK6</accession>